<dbReference type="CDD" id="cd06548">
    <property type="entry name" value="GH18_chitinase"/>
    <property type="match status" value="1"/>
</dbReference>
<dbReference type="InterPro" id="IPR001223">
    <property type="entry name" value="Glyco_hydro18_cat"/>
</dbReference>
<dbReference type="GO" id="GO:0016787">
    <property type="term" value="F:hydrolase activity"/>
    <property type="evidence" value="ECO:0007669"/>
    <property type="project" value="UniProtKB-KW"/>
</dbReference>
<feature type="chain" id="PRO_5045781769" description="chitinase" evidence="8">
    <location>
        <begin position="25"/>
        <end position="383"/>
    </location>
</feature>
<evidence type="ECO:0000256" key="3">
    <source>
        <dbReference type="ARBA" id="ARBA00022801"/>
    </source>
</evidence>
<comment type="similarity">
    <text evidence="7">Belongs to the glycosyl hydrolase 18 family.</text>
</comment>
<evidence type="ECO:0000256" key="7">
    <source>
        <dbReference type="RuleBase" id="RU004453"/>
    </source>
</evidence>
<dbReference type="InterPro" id="IPR050314">
    <property type="entry name" value="Glycosyl_Hydrlase_18"/>
</dbReference>
<keyword evidence="5 6" id="KW-0326">Glycosidase</keyword>
<dbReference type="Proteomes" id="UP001485459">
    <property type="component" value="Chromosome"/>
</dbReference>
<evidence type="ECO:0000313" key="10">
    <source>
        <dbReference type="EMBL" id="WZN43224.1"/>
    </source>
</evidence>
<sequence length="383" mass="42487">MRLFSKPMRAAIPALLLIAGAAAAFSAARPPRSKPVVIAYVGGFRGLITDPESILVEKITHINYAFVDVQHGQAWLTNLATDTVNFRKLNALKSRNPDLKILISIGGWAWSENFSDAVLTEAGRKLFAHTSVDIIRKYQLDGVDIDWEYPGIPGEEGNVYRPEDKQNFTLMFAALRASLDTLEKETGRKYLLTSAVGGSKSFVDNTEMAKAAQYQDFINIMSYDYKTNPNGISGHHTNLFGSTDNPEESSAHRSIGLFLAAGVPAEKIVMGIAFYGRGWKVASDTARGLNRAAIGGYRGGGYSFIKDSLPAKGFERHWDKRAKAPYLWHPGQRVFISYDDEASVKEKCRYVHANKLGGVMFWEYSSDPKGYLLDAIHKNLHKK</sequence>
<dbReference type="PANTHER" id="PTHR11177">
    <property type="entry name" value="CHITINASE"/>
    <property type="match status" value="1"/>
</dbReference>
<dbReference type="RefSeq" id="WP_341838041.1">
    <property type="nucleotide sequence ID" value="NZ_CP149822.1"/>
</dbReference>
<proteinExistence type="inferred from homology"/>
<evidence type="ECO:0000256" key="2">
    <source>
        <dbReference type="ARBA" id="ARBA00012729"/>
    </source>
</evidence>
<keyword evidence="4" id="KW-0146">Chitin degradation</keyword>
<dbReference type="InterPro" id="IPR011583">
    <property type="entry name" value="Chitinase_II/V-like_cat"/>
</dbReference>
<comment type="catalytic activity">
    <reaction evidence="1">
        <text>Random endo-hydrolysis of N-acetyl-beta-D-glucosaminide (1-&gt;4)-beta-linkages in chitin and chitodextrins.</text>
        <dbReference type="EC" id="3.2.1.14"/>
    </reaction>
</comment>
<dbReference type="Gene3D" id="3.20.20.80">
    <property type="entry name" value="Glycosidases"/>
    <property type="match status" value="1"/>
</dbReference>
<dbReference type="InterPro" id="IPR001579">
    <property type="entry name" value="Glyco_hydro_18_chit_AS"/>
</dbReference>
<dbReference type="SUPFAM" id="SSF54556">
    <property type="entry name" value="Chitinase insertion domain"/>
    <property type="match status" value="1"/>
</dbReference>
<reference evidence="11" key="1">
    <citation type="submission" date="2024-03" db="EMBL/GenBank/DDBJ databases">
        <title>Chitinophaga horti sp. nov., isolated from garden soil.</title>
        <authorList>
            <person name="Lee D.S."/>
            <person name="Han D.M."/>
            <person name="Baek J.H."/>
            <person name="Choi D.G."/>
            <person name="Jeon J.H."/>
            <person name="Jeon C.O."/>
        </authorList>
    </citation>
    <scope>NUCLEOTIDE SEQUENCE [LARGE SCALE GENOMIC DNA]</scope>
    <source>
        <strain evidence="11">GPA1</strain>
    </source>
</reference>
<dbReference type="EC" id="3.2.1.14" evidence="2"/>
<dbReference type="PROSITE" id="PS51910">
    <property type="entry name" value="GH18_2"/>
    <property type="match status" value="1"/>
</dbReference>
<gene>
    <name evidence="10" type="ORF">WJU16_09285</name>
</gene>
<keyword evidence="4" id="KW-0119">Carbohydrate metabolism</keyword>
<accession>A0ABZ2YTT3</accession>
<organism evidence="10 11">
    <name type="scientific">Chitinophaga pollutisoli</name>
    <dbReference type="NCBI Taxonomy" id="3133966"/>
    <lineage>
        <taxon>Bacteria</taxon>
        <taxon>Pseudomonadati</taxon>
        <taxon>Bacteroidota</taxon>
        <taxon>Chitinophagia</taxon>
        <taxon>Chitinophagales</taxon>
        <taxon>Chitinophagaceae</taxon>
        <taxon>Chitinophaga</taxon>
    </lineage>
</organism>
<dbReference type="SUPFAM" id="SSF51445">
    <property type="entry name" value="(Trans)glycosidases"/>
    <property type="match status" value="1"/>
</dbReference>
<dbReference type="Pfam" id="PF00704">
    <property type="entry name" value="Glyco_hydro_18"/>
    <property type="match status" value="1"/>
</dbReference>
<feature type="signal peptide" evidence="8">
    <location>
        <begin position="1"/>
        <end position="24"/>
    </location>
</feature>
<dbReference type="EMBL" id="CP149822">
    <property type="protein sequence ID" value="WZN43224.1"/>
    <property type="molecule type" value="Genomic_DNA"/>
</dbReference>
<evidence type="ECO:0000256" key="8">
    <source>
        <dbReference type="SAM" id="SignalP"/>
    </source>
</evidence>
<keyword evidence="4" id="KW-0624">Polysaccharide degradation</keyword>
<evidence type="ECO:0000259" key="9">
    <source>
        <dbReference type="PROSITE" id="PS51910"/>
    </source>
</evidence>
<evidence type="ECO:0000256" key="1">
    <source>
        <dbReference type="ARBA" id="ARBA00000822"/>
    </source>
</evidence>
<dbReference type="Gene3D" id="3.10.50.10">
    <property type="match status" value="1"/>
</dbReference>
<dbReference type="PROSITE" id="PS01095">
    <property type="entry name" value="GH18_1"/>
    <property type="match status" value="1"/>
</dbReference>
<protein>
    <recommendedName>
        <fullName evidence="2">chitinase</fullName>
        <ecNumber evidence="2">3.2.1.14</ecNumber>
    </recommendedName>
</protein>
<dbReference type="PANTHER" id="PTHR11177:SF317">
    <property type="entry name" value="CHITINASE 12-RELATED"/>
    <property type="match status" value="1"/>
</dbReference>
<dbReference type="InterPro" id="IPR029070">
    <property type="entry name" value="Chitinase_insertion_sf"/>
</dbReference>
<keyword evidence="11" id="KW-1185">Reference proteome</keyword>
<name>A0ABZ2YTT3_9BACT</name>
<feature type="domain" description="GH18" evidence="9">
    <location>
        <begin position="35"/>
        <end position="383"/>
    </location>
</feature>
<dbReference type="InterPro" id="IPR017853">
    <property type="entry name" value="GH"/>
</dbReference>
<keyword evidence="8" id="KW-0732">Signal</keyword>
<evidence type="ECO:0000256" key="5">
    <source>
        <dbReference type="ARBA" id="ARBA00023295"/>
    </source>
</evidence>
<evidence type="ECO:0000256" key="4">
    <source>
        <dbReference type="ARBA" id="ARBA00023024"/>
    </source>
</evidence>
<dbReference type="SMART" id="SM00636">
    <property type="entry name" value="Glyco_18"/>
    <property type="match status" value="1"/>
</dbReference>
<evidence type="ECO:0000313" key="11">
    <source>
        <dbReference type="Proteomes" id="UP001485459"/>
    </source>
</evidence>
<evidence type="ECO:0000256" key="6">
    <source>
        <dbReference type="RuleBase" id="RU000489"/>
    </source>
</evidence>
<keyword evidence="3 6" id="KW-0378">Hydrolase</keyword>